<dbReference type="Gene3D" id="1.20.1270.60">
    <property type="entry name" value="Arfaptin homology (AH) domain/BAR domain"/>
    <property type="match status" value="1"/>
</dbReference>
<dbReference type="GO" id="GO:0051666">
    <property type="term" value="P:actin cortical patch localization"/>
    <property type="evidence" value="ECO:0007669"/>
    <property type="project" value="InterPro"/>
</dbReference>
<dbReference type="CDD" id="cd00174">
    <property type="entry name" value="SH3"/>
    <property type="match status" value="1"/>
</dbReference>
<dbReference type="eggNOG" id="KOG3771">
    <property type="taxonomic scope" value="Eukaryota"/>
</dbReference>
<evidence type="ECO:0000313" key="5">
    <source>
        <dbReference type="Proteomes" id="UP000001996"/>
    </source>
</evidence>
<dbReference type="GO" id="GO:0030447">
    <property type="term" value="P:filamentous growth"/>
    <property type="evidence" value="ECO:0007669"/>
    <property type="project" value="UniProtKB-ARBA"/>
</dbReference>
<dbReference type="PRINTS" id="PR00499">
    <property type="entry name" value="P67PHOX"/>
</dbReference>
<dbReference type="InterPro" id="IPR004148">
    <property type="entry name" value="BAR_dom"/>
</dbReference>
<accession>A5DTH4</accession>
<dbReference type="GO" id="GO:1990528">
    <property type="term" value="C:Rvs161p-Rvs167p complex"/>
    <property type="evidence" value="ECO:0007669"/>
    <property type="project" value="TreeGrafter"/>
</dbReference>
<dbReference type="Gene3D" id="2.30.30.40">
    <property type="entry name" value="SH3 Domains"/>
    <property type="match status" value="1"/>
</dbReference>
<proteinExistence type="predicted"/>
<gene>
    <name evidence="4" type="ORF">LELG_00660</name>
</gene>
<dbReference type="Pfam" id="PF00018">
    <property type="entry name" value="SH3_1"/>
    <property type="match status" value="1"/>
</dbReference>
<dbReference type="OrthoDB" id="10255128at2759"/>
<dbReference type="HOGENOM" id="CLU_025518_0_0_1"/>
<dbReference type="GeneID" id="5235606"/>
<dbReference type="InterPro" id="IPR027267">
    <property type="entry name" value="AH/BAR_dom_sf"/>
</dbReference>
<dbReference type="GO" id="GO:0043332">
    <property type="term" value="C:mating projection tip"/>
    <property type="evidence" value="ECO:0007669"/>
    <property type="project" value="TreeGrafter"/>
</dbReference>
<dbReference type="GO" id="GO:0031097">
    <property type="term" value="C:medial cortex"/>
    <property type="evidence" value="ECO:0007669"/>
    <property type="project" value="TreeGrafter"/>
</dbReference>
<dbReference type="SMART" id="SM00326">
    <property type="entry name" value="SH3"/>
    <property type="match status" value="1"/>
</dbReference>
<dbReference type="eggNOG" id="KOG3565">
    <property type="taxonomic scope" value="Eukaryota"/>
</dbReference>
<protein>
    <recommendedName>
        <fullName evidence="3">SH3 domain-containing protein</fullName>
    </recommendedName>
</protein>
<dbReference type="GO" id="GO:0008289">
    <property type="term" value="F:lipid binding"/>
    <property type="evidence" value="ECO:0007669"/>
    <property type="project" value="TreeGrafter"/>
</dbReference>
<dbReference type="Proteomes" id="UP000001996">
    <property type="component" value="Unassembled WGS sequence"/>
</dbReference>
<dbReference type="InParanoid" id="A5DTH4"/>
<keyword evidence="5" id="KW-1185">Reference proteome</keyword>
<dbReference type="GO" id="GO:0006897">
    <property type="term" value="P:endocytosis"/>
    <property type="evidence" value="ECO:0007669"/>
    <property type="project" value="InterPro"/>
</dbReference>
<dbReference type="SUPFAM" id="SSF50044">
    <property type="entry name" value="SH3-domain"/>
    <property type="match status" value="1"/>
</dbReference>
<dbReference type="KEGG" id="lel:PVL30_000637"/>
<dbReference type="PROSITE" id="PS50002">
    <property type="entry name" value="SH3"/>
    <property type="match status" value="1"/>
</dbReference>
<dbReference type="PANTHER" id="PTHR47174:SF1">
    <property type="entry name" value="REDUCED VIABILITY UPON STARVATION PROTEIN 167"/>
    <property type="match status" value="1"/>
</dbReference>
<dbReference type="InterPro" id="IPR046982">
    <property type="entry name" value="BIN3/RVS161-like"/>
</dbReference>
<dbReference type="FunFam" id="2.30.30.40:FF:000072">
    <property type="entry name" value="Unconventional Myosin IB"/>
    <property type="match status" value="1"/>
</dbReference>
<reference evidence="4 5" key="1">
    <citation type="journal article" date="2009" name="Nature">
        <title>Evolution of pathogenicity and sexual reproduction in eight Candida genomes.</title>
        <authorList>
            <person name="Butler G."/>
            <person name="Rasmussen M.D."/>
            <person name="Lin M.F."/>
            <person name="Santos M.A."/>
            <person name="Sakthikumar S."/>
            <person name="Munro C.A."/>
            <person name="Rheinbay E."/>
            <person name="Grabherr M."/>
            <person name="Forche A."/>
            <person name="Reedy J.L."/>
            <person name="Agrafioti I."/>
            <person name="Arnaud M.B."/>
            <person name="Bates S."/>
            <person name="Brown A.J."/>
            <person name="Brunke S."/>
            <person name="Costanzo M.C."/>
            <person name="Fitzpatrick D.A."/>
            <person name="de Groot P.W."/>
            <person name="Harris D."/>
            <person name="Hoyer L.L."/>
            <person name="Hube B."/>
            <person name="Klis F.M."/>
            <person name="Kodira C."/>
            <person name="Lennard N."/>
            <person name="Logue M.E."/>
            <person name="Martin R."/>
            <person name="Neiman A.M."/>
            <person name="Nikolaou E."/>
            <person name="Quail M.A."/>
            <person name="Quinn J."/>
            <person name="Santos M.C."/>
            <person name="Schmitzberger F.F."/>
            <person name="Sherlock G."/>
            <person name="Shah P."/>
            <person name="Silverstein K.A."/>
            <person name="Skrzypek M.S."/>
            <person name="Soll D."/>
            <person name="Staggs R."/>
            <person name="Stansfield I."/>
            <person name="Stumpf M.P."/>
            <person name="Sudbery P.E."/>
            <person name="Srikantha T."/>
            <person name="Zeng Q."/>
            <person name="Berman J."/>
            <person name="Berriman M."/>
            <person name="Heitman J."/>
            <person name="Gow N.A."/>
            <person name="Lorenz M.C."/>
            <person name="Birren B.W."/>
            <person name="Kellis M."/>
            <person name="Cuomo C.A."/>
        </authorList>
    </citation>
    <scope>NUCLEOTIDE SEQUENCE [LARGE SCALE GENOMIC DNA]</scope>
    <source>
        <strain evidence="5">ATCC 11503 / BCRC 21390 / CBS 2605 / JCM 1781 / NBRC 1676 / NRRL YB-4239</strain>
    </source>
</reference>
<dbReference type="Pfam" id="PF03114">
    <property type="entry name" value="BAR"/>
    <property type="match status" value="1"/>
</dbReference>
<evidence type="ECO:0000256" key="2">
    <source>
        <dbReference type="PROSITE-ProRule" id="PRU00192"/>
    </source>
</evidence>
<dbReference type="GO" id="GO:0030479">
    <property type="term" value="C:actin cortical patch"/>
    <property type="evidence" value="ECO:0007669"/>
    <property type="project" value="TreeGrafter"/>
</dbReference>
<sequence>MNSELTKLTNQVCKKWKSVGDVVTKPNCHQVDWKAIKHTPQYLKLKIKYAGVSYTVDEDFDKLENILKSQSVSLKKLIEQTKQFTSSMVDTIQNAIAVSKCFHDTIDPCSNAHSNVPIFGDTYDKWANMVKYKQLVQAISIESEIVYLNNGTLKQLELLNNQILKQVFKMIRERRYAALDCDKLSNEHKTLAEKQSNIGGADQLSSRETSHIFAIGRKLFDAKKKYNYYNALLKKELPSLILLIKPIISYATTDLYLLHLNYCYSWIIKLNNIPYKDVPMEKLLRDSETKQVELDAEVRGLKLFTPMQKDGHTVCTQTNASWSCIALYDYDGLQDDDLTFKRNDTIKIIAKDNDNWWKGEVKGKVGYFPSNYVF</sequence>
<dbReference type="AlphaFoldDB" id="A5DTH4"/>
<evidence type="ECO:0000256" key="1">
    <source>
        <dbReference type="ARBA" id="ARBA00022443"/>
    </source>
</evidence>
<feature type="domain" description="SH3" evidence="3">
    <location>
        <begin position="319"/>
        <end position="374"/>
    </location>
</feature>
<dbReference type="EMBL" id="CH981524">
    <property type="protein sequence ID" value="EDK42482.1"/>
    <property type="molecule type" value="Genomic_DNA"/>
</dbReference>
<dbReference type="PRINTS" id="PR00452">
    <property type="entry name" value="SH3DOMAIN"/>
</dbReference>
<dbReference type="CDD" id="cd07599">
    <property type="entry name" value="BAR_Rvs167p"/>
    <property type="match status" value="1"/>
</dbReference>
<evidence type="ECO:0000259" key="3">
    <source>
        <dbReference type="PROSITE" id="PS50002"/>
    </source>
</evidence>
<dbReference type="InterPro" id="IPR001452">
    <property type="entry name" value="SH3_domain"/>
</dbReference>
<dbReference type="InterPro" id="IPR036028">
    <property type="entry name" value="SH3-like_dom_sf"/>
</dbReference>
<dbReference type="PANTHER" id="PTHR47174">
    <property type="entry name" value="BRIDGING INTEGRATOR 3"/>
    <property type="match status" value="1"/>
</dbReference>
<dbReference type="VEuPathDB" id="FungiDB:LELG_00660"/>
<organism evidence="4 5">
    <name type="scientific">Lodderomyces elongisporus (strain ATCC 11503 / CBS 2605 / JCM 1781 / NBRC 1676 / NRRL YB-4239)</name>
    <name type="common">Yeast</name>
    <name type="synonym">Saccharomyces elongisporus</name>
    <dbReference type="NCBI Taxonomy" id="379508"/>
    <lineage>
        <taxon>Eukaryota</taxon>
        <taxon>Fungi</taxon>
        <taxon>Dikarya</taxon>
        <taxon>Ascomycota</taxon>
        <taxon>Saccharomycotina</taxon>
        <taxon>Pichiomycetes</taxon>
        <taxon>Debaryomycetaceae</taxon>
        <taxon>Candida/Lodderomyces clade</taxon>
        <taxon>Lodderomyces</taxon>
    </lineage>
</organism>
<dbReference type="OMA" id="LRNDTDW"/>
<dbReference type="SUPFAM" id="SSF103657">
    <property type="entry name" value="BAR/IMD domain-like"/>
    <property type="match status" value="1"/>
</dbReference>
<name>A5DTH4_LODEL</name>
<keyword evidence="1 2" id="KW-0728">SH3 domain</keyword>
<dbReference type="GO" id="GO:0097320">
    <property type="term" value="P:plasma membrane tubulation"/>
    <property type="evidence" value="ECO:0007669"/>
    <property type="project" value="TreeGrafter"/>
</dbReference>
<evidence type="ECO:0000313" key="4">
    <source>
        <dbReference type="EMBL" id="EDK42482.1"/>
    </source>
</evidence>
<dbReference type="STRING" id="379508.A5DTH4"/>